<comment type="caution">
    <text evidence="1">The sequence shown here is derived from an EMBL/GenBank/DDBJ whole genome shotgun (WGS) entry which is preliminary data.</text>
</comment>
<evidence type="ECO:0000313" key="1">
    <source>
        <dbReference type="EMBL" id="GBQ85133.1"/>
    </source>
</evidence>
<protein>
    <submittedName>
        <fullName evidence="1">Uncharacterized protein</fullName>
    </submittedName>
</protein>
<dbReference type="Proteomes" id="UP001062776">
    <property type="component" value="Unassembled WGS sequence"/>
</dbReference>
<gene>
    <name evidence="1" type="ORF">AA0535_0681</name>
</gene>
<dbReference type="InterPro" id="IPR013783">
    <property type="entry name" value="Ig-like_fold"/>
</dbReference>
<reference evidence="1" key="1">
    <citation type="submission" date="2013-04" db="EMBL/GenBank/DDBJ databases">
        <title>The genome sequencing project of 58 acetic acid bacteria.</title>
        <authorList>
            <person name="Okamoto-Kainuma A."/>
            <person name="Ishikawa M."/>
            <person name="Umino S."/>
            <person name="Koizumi Y."/>
            <person name="Shiwa Y."/>
            <person name="Yoshikawa H."/>
            <person name="Matsutani M."/>
            <person name="Matsushita K."/>
        </authorList>
    </citation>
    <scope>NUCLEOTIDE SEQUENCE</scope>
    <source>
        <strain evidence="1">NRIC 0535</strain>
    </source>
</reference>
<organism evidence="1 2">
    <name type="scientific">Asaia krungthepensis NRIC 0535</name>
    <dbReference type="NCBI Taxonomy" id="1307925"/>
    <lineage>
        <taxon>Bacteria</taxon>
        <taxon>Pseudomonadati</taxon>
        <taxon>Pseudomonadota</taxon>
        <taxon>Alphaproteobacteria</taxon>
        <taxon>Acetobacterales</taxon>
        <taxon>Acetobacteraceae</taxon>
        <taxon>Asaia</taxon>
    </lineage>
</organism>
<evidence type="ECO:0000313" key="2">
    <source>
        <dbReference type="Proteomes" id="UP001062776"/>
    </source>
</evidence>
<proteinExistence type="predicted"/>
<dbReference type="Gene3D" id="2.60.40.10">
    <property type="entry name" value="Immunoglobulins"/>
    <property type="match status" value="1"/>
</dbReference>
<accession>A0ABQ0PZ22</accession>
<sequence length="73" mass="8146">MAYPFGHGLSYTRFAHSDFALDRETLTATLRVTSTGRVLGAEVVPIYALREDEPDFQSQLVGFWQDHAGGWGE</sequence>
<dbReference type="EMBL" id="BAPV01000004">
    <property type="protein sequence ID" value="GBQ85133.1"/>
    <property type="molecule type" value="Genomic_DNA"/>
</dbReference>
<name>A0ABQ0PZ22_9PROT</name>
<keyword evidence="2" id="KW-1185">Reference proteome</keyword>